<gene>
    <name evidence="1" type="primary">OSJNBa0061H20.10</name>
</gene>
<dbReference type="Proteomes" id="UP000000763">
    <property type="component" value="Chromosome 10"/>
</dbReference>
<accession>Q8S5H9</accession>
<evidence type="ECO:0000313" key="1">
    <source>
        <dbReference type="EMBL" id="AAM08846.1"/>
    </source>
</evidence>
<dbReference type="EMBL" id="AC113337">
    <property type="protein sequence ID" value="AAM08846.1"/>
    <property type="molecule type" value="Genomic_DNA"/>
</dbReference>
<organism evidence="1 2">
    <name type="scientific">Oryza sativa subsp. japonica</name>
    <name type="common">Rice</name>
    <dbReference type="NCBI Taxonomy" id="39947"/>
    <lineage>
        <taxon>Eukaryota</taxon>
        <taxon>Viridiplantae</taxon>
        <taxon>Streptophyta</taxon>
        <taxon>Embryophyta</taxon>
        <taxon>Tracheophyta</taxon>
        <taxon>Spermatophyta</taxon>
        <taxon>Magnoliopsida</taxon>
        <taxon>Liliopsida</taxon>
        <taxon>Poales</taxon>
        <taxon>Poaceae</taxon>
        <taxon>BOP clade</taxon>
        <taxon>Oryzoideae</taxon>
        <taxon>Oryzeae</taxon>
        <taxon>Oryzinae</taxon>
        <taxon>Oryza</taxon>
        <taxon>Oryza sativa</taxon>
    </lineage>
</organism>
<reference evidence="2" key="1">
    <citation type="journal article" date="2005" name="Nature">
        <title>The map-based sequence of the rice genome.</title>
        <authorList>
            <consortium name="International rice genome sequencing project (IRGSP)"/>
            <person name="Matsumoto T."/>
            <person name="Wu J."/>
            <person name="Kanamori H."/>
            <person name="Katayose Y."/>
            <person name="Fujisawa M."/>
            <person name="Namiki N."/>
            <person name="Mizuno H."/>
            <person name="Yamamoto K."/>
            <person name="Antonio B.A."/>
            <person name="Baba T."/>
            <person name="Sakata K."/>
            <person name="Nagamura Y."/>
            <person name="Aoki H."/>
            <person name="Arikawa K."/>
            <person name="Arita K."/>
            <person name="Bito T."/>
            <person name="Chiden Y."/>
            <person name="Fujitsuka N."/>
            <person name="Fukunaka R."/>
            <person name="Hamada M."/>
            <person name="Harada C."/>
            <person name="Hayashi A."/>
            <person name="Hijishita S."/>
            <person name="Honda M."/>
            <person name="Hosokawa S."/>
            <person name="Ichikawa Y."/>
            <person name="Idonuma A."/>
            <person name="Iijima M."/>
            <person name="Ikeda M."/>
            <person name="Ikeno M."/>
            <person name="Ito K."/>
            <person name="Ito S."/>
            <person name="Ito T."/>
            <person name="Ito Y."/>
            <person name="Ito Y."/>
            <person name="Iwabuchi A."/>
            <person name="Kamiya K."/>
            <person name="Karasawa W."/>
            <person name="Kurita K."/>
            <person name="Katagiri S."/>
            <person name="Kikuta A."/>
            <person name="Kobayashi H."/>
            <person name="Kobayashi N."/>
            <person name="Machita K."/>
            <person name="Maehara T."/>
            <person name="Masukawa M."/>
            <person name="Mizubayashi T."/>
            <person name="Mukai Y."/>
            <person name="Nagasaki H."/>
            <person name="Nagata Y."/>
            <person name="Naito S."/>
            <person name="Nakashima M."/>
            <person name="Nakama Y."/>
            <person name="Nakamichi Y."/>
            <person name="Nakamura M."/>
            <person name="Meguro A."/>
            <person name="Negishi M."/>
            <person name="Ohta I."/>
            <person name="Ohta T."/>
            <person name="Okamoto M."/>
            <person name="Ono N."/>
            <person name="Saji S."/>
            <person name="Sakaguchi M."/>
            <person name="Sakai K."/>
            <person name="Shibata M."/>
            <person name="Shimokawa T."/>
            <person name="Song J."/>
            <person name="Takazaki Y."/>
            <person name="Terasawa K."/>
            <person name="Tsugane M."/>
            <person name="Tsuji K."/>
            <person name="Ueda S."/>
            <person name="Waki K."/>
            <person name="Yamagata H."/>
            <person name="Yamamoto M."/>
            <person name="Yamamoto S."/>
            <person name="Yamane H."/>
            <person name="Yoshiki S."/>
            <person name="Yoshihara R."/>
            <person name="Yukawa K."/>
            <person name="Zhong H."/>
            <person name="Yano M."/>
            <person name="Yuan Q."/>
            <person name="Ouyang S."/>
            <person name="Liu J."/>
            <person name="Jones K.M."/>
            <person name="Gansberger K."/>
            <person name="Moffat K."/>
            <person name="Hill J."/>
            <person name="Bera J."/>
            <person name="Fadrosh D."/>
            <person name="Jin S."/>
            <person name="Johri S."/>
            <person name="Kim M."/>
            <person name="Overton L."/>
            <person name="Reardon M."/>
            <person name="Tsitrin T."/>
            <person name="Vuong H."/>
            <person name="Weaver B."/>
            <person name="Ciecko A."/>
            <person name="Tallon L."/>
            <person name="Jackson J."/>
            <person name="Pai G."/>
            <person name="Aken S.V."/>
            <person name="Utterback T."/>
            <person name="Reidmuller S."/>
            <person name="Feldblyum T."/>
            <person name="Hsiao J."/>
            <person name="Zismann V."/>
            <person name="Iobst S."/>
            <person name="de Vazeille A.R."/>
            <person name="Buell C.R."/>
            <person name="Ying K."/>
            <person name="Li Y."/>
            <person name="Lu T."/>
            <person name="Huang Y."/>
            <person name="Zhao Q."/>
            <person name="Feng Q."/>
            <person name="Zhang L."/>
            <person name="Zhu J."/>
            <person name="Weng Q."/>
            <person name="Mu J."/>
            <person name="Lu Y."/>
            <person name="Fan D."/>
            <person name="Liu Y."/>
            <person name="Guan J."/>
            <person name="Zhang Y."/>
            <person name="Yu S."/>
            <person name="Liu X."/>
            <person name="Zhang Y."/>
            <person name="Hong G."/>
            <person name="Han B."/>
            <person name="Choisne N."/>
            <person name="Demange N."/>
            <person name="Orjeda G."/>
            <person name="Samain S."/>
            <person name="Cattolico L."/>
            <person name="Pelletier E."/>
            <person name="Couloux A."/>
            <person name="Segurens B."/>
            <person name="Wincker P."/>
            <person name="D'Hont A."/>
            <person name="Scarpelli C."/>
            <person name="Weissenbach J."/>
            <person name="Salanoubat M."/>
            <person name="Quetier F."/>
            <person name="Yu Y."/>
            <person name="Kim H.R."/>
            <person name="Rambo T."/>
            <person name="Currie J."/>
            <person name="Collura K."/>
            <person name="Luo M."/>
            <person name="Yang T."/>
            <person name="Ammiraju J.S.S."/>
            <person name="Engler F."/>
            <person name="Soderlund C."/>
            <person name="Wing R.A."/>
            <person name="Palmer L.E."/>
            <person name="de la Bastide M."/>
            <person name="Spiegel L."/>
            <person name="Nascimento L."/>
            <person name="Zutavern T."/>
            <person name="O'Shaughnessy A."/>
            <person name="Dike S."/>
            <person name="Dedhia N."/>
            <person name="Preston R."/>
            <person name="Balija V."/>
            <person name="McCombie W.R."/>
            <person name="Chow T."/>
            <person name="Chen H."/>
            <person name="Chung M."/>
            <person name="Chen C."/>
            <person name="Shaw J."/>
            <person name="Wu H."/>
            <person name="Hsiao K."/>
            <person name="Chao Y."/>
            <person name="Chu M."/>
            <person name="Cheng C."/>
            <person name="Hour A."/>
            <person name="Lee P."/>
            <person name="Lin S."/>
            <person name="Lin Y."/>
            <person name="Liou J."/>
            <person name="Liu S."/>
            <person name="Hsing Y."/>
            <person name="Raghuvanshi S."/>
            <person name="Mohanty A."/>
            <person name="Bharti A.K."/>
            <person name="Gaur A."/>
            <person name="Gupta V."/>
            <person name="Kumar D."/>
            <person name="Ravi V."/>
            <person name="Vij S."/>
            <person name="Kapur A."/>
            <person name="Khurana P."/>
            <person name="Khurana P."/>
            <person name="Khurana J.P."/>
            <person name="Tyagi A.K."/>
            <person name="Gaikwad K."/>
            <person name="Singh A."/>
            <person name="Dalal V."/>
            <person name="Srivastava S."/>
            <person name="Dixit A."/>
            <person name="Pal A.K."/>
            <person name="Ghazi I.A."/>
            <person name="Yadav M."/>
            <person name="Pandit A."/>
            <person name="Bhargava A."/>
            <person name="Sureshbabu K."/>
            <person name="Batra K."/>
            <person name="Sharma T.R."/>
            <person name="Mohapatra T."/>
            <person name="Singh N.K."/>
            <person name="Messing J."/>
            <person name="Nelson A.B."/>
            <person name="Fuks G."/>
            <person name="Kavchok S."/>
            <person name="Keizer G."/>
            <person name="Linton E."/>
            <person name="Llaca V."/>
            <person name="Song R."/>
            <person name="Tanyolac B."/>
            <person name="Young S."/>
            <person name="Ho-Il K."/>
            <person name="Hahn J.H."/>
            <person name="Sangsakoo G."/>
            <person name="Vanavichit A."/>
            <person name="de Mattos Luiz.A.T."/>
            <person name="Zimmer P.D."/>
            <person name="Malone G."/>
            <person name="Dellagostin O."/>
            <person name="de Oliveira A.C."/>
            <person name="Bevan M."/>
            <person name="Bancroft I."/>
            <person name="Minx P."/>
            <person name="Cordum H."/>
            <person name="Wilson R."/>
            <person name="Cheng Z."/>
            <person name="Jin W."/>
            <person name="Jiang J."/>
            <person name="Leong S.A."/>
            <person name="Iwama H."/>
            <person name="Gojobori T."/>
            <person name="Itoh T."/>
            <person name="Niimura Y."/>
            <person name="Fujii Y."/>
            <person name="Habara T."/>
            <person name="Sakai H."/>
            <person name="Sato Y."/>
            <person name="Wilson G."/>
            <person name="Kumar K."/>
            <person name="McCouch S."/>
            <person name="Juretic N."/>
            <person name="Hoen D."/>
            <person name="Wright S."/>
            <person name="Bruskiewich R."/>
            <person name="Bureau T."/>
            <person name="Miyao A."/>
            <person name="Hirochika H."/>
            <person name="Nishikawa T."/>
            <person name="Kadowaki K."/>
            <person name="Sugiura M."/>
            <person name="Burr B."/>
            <person name="Sasaki T."/>
        </authorList>
    </citation>
    <scope>NUCLEOTIDE SEQUENCE [LARGE SCALE GENOMIC DNA]</scope>
    <source>
        <strain evidence="2">cv. Nipponbare</strain>
    </source>
</reference>
<evidence type="ECO:0000313" key="2">
    <source>
        <dbReference type="Proteomes" id="UP000000763"/>
    </source>
</evidence>
<sequence>MHAVARHLWGHVLSSAPTNEHDCSVTGLPMNSGGATEARSLYVPPPLEPEETLVALKLSPGQKASTFPDTHAAGRHHPLHWDSAPTQLELDLNPLEEVGILQAAVGSNFSFSNSKEAVRGRGLATYTLSRRVPASGDAEDFVPDCGSHLGMVGKEQEERG</sequence>
<proteinExistence type="predicted"/>
<protein>
    <submittedName>
        <fullName evidence="1">Uncharacterized protein</fullName>
    </submittedName>
</protein>
<name>Q8S5H9_ORYSJ</name>
<dbReference type="AlphaFoldDB" id="Q8S5H9"/>
<reference evidence="2" key="2">
    <citation type="journal article" date="2008" name="Nucleic Acids Res.">
        <title>The rice annotation project database (RAP-DB): 2008 update.</title>
        <authorList>
            <consortium name="The rice annotation project (RAP)"/>
        </authorList>
    </citation>
    <scope>GENOME REANNOTATION</scope>
    <source>
        <strain evidence="2">cv. Nipponbare</strain>
    </source>
</reference>